<sequence length="569" mass="59565">MWLHPVGGSAGGAVARHRTPLHSHFLIAGVSPPGGRSYPGDTLSRSAAQGRRLQPGQSHCGCCSWRAGAGRIERDTCWAKAWPSLTRPQAPRQQEEAAADSDGRGAKPCPCQAARPCGLGAPSRSADSLDSCGFSTATSSLSAPSLCEDKARADEGALASAPDLGGSAEETISSMLGCCAISPGAAALPLGIDRSPTANSAAAQLLEQFLTQKVQARDPAALPAGTEGGGPAGPGDVLHRACRPSHPTASTSLQQLWHHNHRFQQAMARFESNTEACGWPSELGRLRAGETRQGWGAGGTQHCSRSGEARQAEPRPPHRSVARDSAVRDARGPPFHATGLPTGHGCCATVEVVGRRPRQDRGRGWSSACQCCCRKPYGGRASPSPAWEPQRDGTGTRATRGSHREMGGAREWIEKCPSDLPATHPSRHMAQAALRRAHSSHSTLCLHAHNTGAWTCTSCSDHAPGSPCQAPRRAATRPRPGDCYAPLWPGRGCPWEPEPMMTPQTPQVDVGGNSQLTLASMGSPHAQSPASPWRVPDLGPCPLAAGGDLDQCRESSGAGSSLSLHPHSH</sequence>
<keyword evidence="3" id="KW-1185">Reference proteome</keyword>
<feature type="region of interest" description="Disordered" evidence="1">
    <location>
        <begin position="378"/>
        <end position="405"/>
    </location>
</feature>
<feature type="region of interest" description="Disordered" evidence="1">
    <location>
        <begin position="292"/>
        <end position="341"/>
    </location>
</feature>
<name>A0A4D9DHZ4_9SAUR</name>
<dbReference type="Proteomes" id="UP000297703">
    <property type="component" value="Unassembled WGS sequence"/>
</dbReference>
<reference evidence="2 3" key="1">
    <citation type="submission" date="2019-04" db="EMBL/GenBank/DDBJ databases">
        <title>Draft genome of the big-headed turtle Platysternon megacephalum.</title>
        <authorList>
            <person name="Gong S."/>
        </authorList>
    </citation>
    <scope>NUCLEOTIDE SEQUENCE [LARGE SCALE GENOMIC DNA]</scope>
    <source>
        <strain evidence="2">DO16091913</strain>
        <tissue evidence="2">Muscle</tissue>
    </source>
</reference>
<protein>
    <submittedName>
        <fullName evidence="2">Huntingtin-interacting protein 1-like</fullName>
    </submittedName>
</protein>
<feature type="region of interest" description="Disordered" evidence="1">
    <location>
        <begin position="86"/>
        <end position="107"/>
    </location>
</feature>
<feature type="region of interest" description="Disordered" evidence="1">
    <location>
        <begin position="495"/>
        <end position="569"/>
    </location>
</feature>
<accession>A0A4D9DHZ4</accession>
<dbReference type="OrthoDB" id="10375258at2759"/>
<reference evidence="2 3" key="2">
    <citation type="submission" date="2019-04" db="EMBL/GenBank/DDBJ databases">
        <title>The genome sequence of big-headed turtle.</title>
        <authorList>
            <person name="Gong S."/>
        </authorList>
    </citation>
    <scope>NUCLEOTIDE SEQUENCE [LARGE SCALE GENOMIC DNA]</scope>
    <source>
        <strain evidence="2">DO16091913</strain>
        <tissue evidence="2">Muscle</tissue>
    </source>
</reference>
<comment type="caution">
    <text evidence="2">The sequence shown here is derived from an EMBL/GenBank/DDBJ whole genome shotgun (WGS) entry which is preliminary data.</text>
</comment>
<dbReference type="EMBL" id="QXTE01000564">
    <property type="protein sequence ID" value="TFJ96894.1"/>
    <property type="molecule type" value="Genomic_DNA"/>
</dbReference>
<evidence type="ECO:0000256" key="1">
    <source>
        <dbReference type="SAM" id="MobiDB-lite"/>
    </source>
</evidence>
<organism evidence="2 3">
    <name type="scientific">Platysternon megacephalum</name>
    <name type="common">big-headed turtle</name>
    <dbReference type="NCBI Taxonomy" id="55544"/>
    <lineage>
        <taxon>Eukaryota</taxon>
        <taxon>Metazoa</taxon>
        <taxon>Chordata</taxon>
        <taxon>Craniata</taxon>
        <taxon>Vertebrata</taxon>
        <taxon>Euteleostomi</taxon>
        <taxon>Archelosauria</taxon>
        <taxon>Testudinata</taxon>
        <taxon>Testudines</taxon>
        <taxon>Cryptodira</taxon>
        <taxon>Durocryptodira</taxon>
        <taxon>Testudinoidea</taxon>
        <taxon>Platysternidae</taxon>
        <taxon>Platysternon</taxon>
    </lineage>
</organism>
<gene>
    <name evidence="2" type="ORF">DR999_PMT21299</name>
</gene>
<feature type="region of interest" description="Disordered" evidence="1">
    <location>
        <begin position="220"/>
        <end position="252"/>
    </location>
</feature>
<evidence type="ECO:0000313" key="2">
    <source>
        <dbReference type="EMBL" id="TFJ96894.1"/>
    </source>
</evidence>
<dbReference type="AlphaFoldDB" id="A0A4D9DHZ4"/>
<evidence type="ECO:0000313" key="3">
    <source>
        <dbReference type="Proteomes" id="UP000297703"/>
    </source>
</evidence>
<feature type="compositionally biased region" description="Polar residues" evidence="1">
    <location>
        <begin position="502"/>
        <end position="530"/>
    </location>
</feature>
<proteinExistence type="predicted"/>
<feature type="compositionally biased region" description="Basic and acidic residues" evidence="1">
    <location>
        <begin position="305"/>
        <end position="331"/>
    </location>
</feature>